<dbReference type="KEGG" id="aplc:110981527"/>
<proteinExistence type="predicted"/>
<reference evidence="3" key="1">
    <citation type="submission" date="2025-08" db="UniProtKB">
        <authorList>
            <consortium name="RefSeq"/>
        </authorList>
    </citation>
    <scope>IDENTIFICATION</scope>
</reference>
<keyword evidence="2" id="KW-1185">Reference proteome</keyword>
<dbReference type="Proteomes" id="UP000694845">
    <property type="component" value="Unplaced"/>
</dbReference>
<feature type="signal peptide" evidence="1">
    <location>
        <begin position="1"/>
        <end position="25"/>
    </location>
</feature>
<dbReference type="Gene3D" id="3.40.50.1820">
    <property type="entry name" value="alpha/beta hydrolase"/>
    <property type="match status" value="1"/>
</dbReference>
<dbReference type="OMA" id="DVIMKPA"/>
<dbReference type="AlphaFoldDB" id="A0A8B7YQ77"/>
<dbReference type="RefSeq" id="XP_022094832.1">
    <property type="nucleotide sequence ID" value="XM_022239140.1"/>
</dbReference>
<name>A0A8B7YQ77_ACAPL</name>
<sequence length="489" mass="53324">MASLIHCSFFAILVAMAYFSYPAKAQLTTVVLPPISQGAELCLIIIPGAEIPGEFYRPVAEAIQKFAPAELWVGIATGFVGDIPNPLQLTAAIDLALADLRAAGMSRFGVPTFMAGHSLGGTFVQNYVASNSNQVSGLLLWGSYLTAAHRQLASYPVPVMHLSGDLDGLTRLTRLADVYSEMEALEATDPGSQFRYSVVLLKDVNHGQFASGEMPPNVVANDIASPLTFEQAHDLIGQASADFIVLTFAALPDAKDRIEKVLQETGELFAPLLIAKDMEQEGEASPWVLHSQEAVISVPESLASRLTVKNRAYSGLREFAQSKPSITKEANGIVTVKSRARAEFPQNLADVSLTEQSANEIAAKMKRQEAVRDVLGGERYNDTVTCKEINMMALQWALSKASPTARSRYDNQGRKMKFKSDILTFTGSTWLSEKLRLTYTPNGDLEVTSVALLTPAAFPIQSIAGMQYCKLLSPYRAMEWIYVDSLRPY</sequence>
<dbReference type="GeneID" id="110981527"/>
<dbReference type="InterPro" id="IPR029058">
    <property type="entry name" value="AB_hydrolase_fold"/>
</dbReference>
<accession>A0A8B7YQ77</accession>
<feature type="chain" id="PRO_5034190739" evidence="1">
    <location>
        <begin position="26"/>
        <end position="489"/>
    </location>
</feature>
<evidence type="ECO:0000313" key="3">
    <source>
        <dbReference type="RefSeq" id="XP_022094832.1"/>
    </source>
</evidence>
<protein>
    <submittedName>
        <fullName evidence="3">Uncharacterized protein LOC110981527</fullName>
    </submittedName>
</protein>
<evidence type="ECO:0000313" key="2">
    <source>
        <dbReference type="Proteomes" id="UP000694845"/>
    </source>
</evidence>
<dbReference type="OrthoDB" id="188124at2759"/>
<gene>
    <name evidence="3" type="primary">LOC110981527</name>
</gene>
<keyword evidence="1" id="KW-0732">Signal</keyword>
<evidence type="ECO:0000256" key="1">
    <source>
        <dbReference type="SAM" id="SignalP"/>
    </source>
</evidence>
<organism evidence="2 3">
    <name type="scientific">Acanthaster planci</name>
    <name type="common">Crown-of-thorns starfish</name>
    <dbReference type="NCBI Taxonomy" id="133434"/>
    <lineage>
        <taxon>Eukaryota</taxon>
        <taxon>Metazoa</taxon>
        <taxon>Echinodermata</taxon>
        <taxon>Eleutherozoa</taxon>
        <taxon>Asterozoa</taxon>
        <taxon>Asteroidea</taxon>
        <taxon>Valvatacea</taxon>
        <taxon>Valvatida</taxon>
        <taxon>Acanthasteridae</taxon>
        <taxon>Acanthaster</taxon>
    </lineage>
</organism>
<dbReference type="SUPFAM" id="SSF53474">
    <property type="entry name" value="alpha/beta-Hydrolases"/>
    <property type="match status" value="1"/>
</dbReference>